<reference evidence="3 4" key="1">
    <citation type="journal article" date="2018" name="IMA Fungus">
        <title>IMA Genome-F 9: Draft genome sequence of Annulohypoxylon stygium, Aspergillus mulundensis, Berkeleyomyces basicola (syn. Thielaviopsis basicola), Ceratocystis smalleyi, two Cercospora beticola strains, Coleophoma cylindrospora, Fusarium fracticaudum, Phialophora cf. hyalina, and Morchella septimelata.</title>
        <authorList>
            <person name="Wingfield B.D."/>
            <person name="Bills G.F."/>
            <person name="Dong Y."/>
            <person name="Huang W."/>
            <person name="Nel W.J."/>
            <person name="Swalarsk-Parry B.S."/>
            <person name="Vaghefi N."/>
            <person name="Wilken P.M."/>
            <person name="An Z."/>
            <person name="de Beer Z.W."/>
            <person name="De Vos L."/>
            <person name="Chen L."/>
            <person name="Duong T.A."/>
            <person name="Gao Y."/>
            <person name="Hammerbacher A."/>
            <person name="Kikkert J.R."/>
            <person name="Li Y."/>
            <person name="Li H."/>
            <person name="Li K."/>
            <person name="Li Q."/>
            <person name="Liu X."/>
            <person name="Ma X."/>
            <person name="Naidoo K."/>
            <person name="Pethybridge S.J."/>
            <person name="Sun J."/>
            <person name="Steenkamp E.T."/>
            <person name="van der Nest M.A."/>
            <person name="van Wyk S."/>
            <person name="Wingfield M.J."/>
            <person name="Xiong C."/>
            <person name="Yue Q."/>
            <person name="Zhang X."/>
        </authorList>
    </citation>
    <scope>NUCLEOTIDE SEQUENCE [LARGE SCALE GENOMIC DNA]</scope>
    <source>
        <strain evidence="3 4">BP 5553</strain>
    </source>
</reference>
<keyword evidence="1" id="KW-1133">Transmembrane helix</keyword>
<name>A0A370TH98_9HELO</name>
<keyword evidence="4" id="KW-1185">Reference proteome</keyword>
<dbReference type="Pfam" id="PF04982">
    <property type="entry name" value="TM_HPP"/>
    <property type="match status" value="1"/>
</dbReference>
<feature type="domain" description="HPP transmembrane region" evidence="2">
    <location>
        <begin position="57"/>
        <end position="218"/>
    </location>
</feature>
<dbReference type="STRING" id="2656787.A0A370TH98"/>
<feature type="transmembrane region" description="Helical" evidence="1">
    <location>
        <begin position="60"/>
        <end position="81"/>
    </location>
</feature>
<organism evidence="3 4">
    <name type="scientific">Venustampulla echinocandica</name>
    <dbReference type="NCBI Taxonomy" id="2656787"/>
    <lineage>
        <taxon>Eukaryota</taxon>
        <taxon>Fungi</taxon>
        <taxon>Dikarya</taxon>
        <taxon>Ascomycota</taxon>
        <taxon>Pezizomycotina</taxon>
        <taxon>Leotiomycetes</taxon>
        <taxon>Helotiales</taxon>
        <taxon>Pleuroascaceae</taxon>
        <taxon>Venustampulla</taxon>
    </lineage>
</organism>
<dbReference type="RefSeq" id="XP_031867542.1">
    <property type="nucleotide sequence ID" value="XM_032016311.1"/>
</dbReference>
<proteinExistence type="predicted"/>
<dbReference type="PANTHER" id="PTHR33741">
    <property type="entry name" value="TRANSMEMBRANE PROTEIN DDB_G0269096-RELATED"/>
    <property type="match status" value="1"/>
</dbReference>
<feature type="transmembrane region" description="Helical" evidence="1">
    <location>
        <begin position="88"/>
        <end position="107"/>
    </location>
</feature>
<accession>A0A370TH98</accession>
<dbReference type="OrthoDB" id="2016548at2759"/>
<gene>
    <name evidence="3" type="ORF">BP5553_07688</name>
</gene>
<keyword evidence="1" id="KW-0812">Transmembrane</keyword>
<feature type="transmembrane region" description="Helical" evidence="1">
    <location>
        <begin position="119"/>
        <end position="139"/>
    </location>
</feature>
<evidence type="ECO:0000313" key="4">
    <source>
        <dbReference type="Proteomes" id="UP000254866"/>
    </source>
</evidence>
<evidence type="ECO:0000256" key="1">
    <source>
        <dbReference type="SAM" id="Phobius"/>
    </source>
</evidence>
<dbReference type="GeneID" id="43600537"/>
<evidence type="ECO:0000259" key="2">
    <source>
        <dbReference type="Pfam" id="PF04982"/>
    </source>
</evidence>
<feature type="transmembrane region" description="Helical" evidence="1">
    <location>
        <begin position="185"/>
        <end position="210"/>
    </location>
</feature>
<feature type="transmembrane region" description="Helical" evidence="1">
    <location>
        <begin position="146"/>
        <end position="165"/>
    </location>
</feature>
<dbReference type="PANTHER" id="PTHR33741:SF5">
    <property type="entry name" value="TRANSMEMBRANE PROTEIN DDB_G0269096-RELATED"/>
    <property type="match status" value="1"/>
</dbReference>
<keyword evidence="1" id="KW-0472">Membrane</keyword>
<protein>
    <recommendedName>
        <fullName evidence="2">HPP transmembrane region domain-containing protein</fullName>
    </recommendedName>
</protein>
<dbReference type="Proteomes" id="UP000254866">
    <property type="component" value="Unassembled WGS sequence"/>
</dbReference>
<evidence type="ECO:0000313" key="3">
    <source>
        <dbReference type="EMBL" id="RDL34560.1"/>
    </source>
</evidence>
<dbReference type="InterPro" id="IPR007065">
    <property type="entry name" value="HPP"/>
</dbReference>
<sequence>MRPAASLGAASMSGAAFDFDVDDYINRFVPRSRLYLLPTPVSWLLGYRAKPSPRPPIGSLLVWCWSCLGAFCGLMVVEAVFRTKAIQFHGVPVVIASFGATAILEYHTIDSPLAQPRNVILGQTFAAIIGVSITKLFHLNANFEELRWIAGALAVGISSAFMGLTKTVHPPAGATALLAATTPDITVLGWMLVPLVLLGSTLMVAVACVLNNIQRQFPTYWWTPLDLGTARPNDTIEELEGVRSNGHGDIYCTHDKASLMINDVGIFVPEWLSLGTEERAVLEILRSRLKHQPRPSTSSDTDGGVR</sequence>
<dbReference type="AlphaFoldDB" id="A0A370TH98"/>
<comment type="caution">
    <text evidence="3">The sequence shown here is derived from an EMBL/GenBank/DDBJ whole genome shotgun (WGS) entry which is preliminary data.</text>
</comment>
<dbReference type="InterPro" id="IPR058581">
    <property type="entry name" value="TM_HPP"/>
</dbReference>
<dbReference type="EMBL" id="NPIC01000007">
    <property type="protein sequence ID" value="RDL34560.1"/>
    <property type="molecule type" value="Genomic_DNA"/>
</dbReference>